<sequence length="359" mass="37603">MNALSKVTCSTAVAMTAVLALSACGGSSGEGENESIVVAMGHEAPYPGEEAVMYAIPKGLGLFEDYGIDVDYQPTAGSAVAIQLVQAGEADLGQGNPSSVMAAINKDVDIAITYNIIPEYGSGLAVLPDSAIESPDDLAGTTIGVASLSSSRLPEAQAMAAEAGLSDDVEFVAVGVGAQAASALSSGKVDGLYLWDAAYQSIQLGGTDLRVIRDVFPEADQLLDFVQYASGDAIENKSDALEKLGRAGAVAQVWAKDNLEEALDMFYDEFPNARSDGEGRERDLAILKFTLEQFDPEGSAQSGFGDTPKDRTDVTAAFLADNDLLPEALPADEYVNNSFVDAYNEDIAAEVERVSKESR</sequence>
<evidence type="ECO:0000256" key="1">
    <source>
        <dbReference type="ARBA" id="ARBA00010742"/>
    </source>
</evidence>
<dbReference type="OrthoDB" id="7808807at2"/>
<dbReference type="EMBL" id="VLNT01000028">
    <property type="protein sequence ID" value="TSD53773.1"/>
    <property type="molecule type" value="Genomic_DNA"/>
</dbReference>
<evidence type="ECO:0000313" key="5">
    <source>
        <dbReference type="Proteomes" id="UP000316988"/>
    </source>
</evidence>
<dbReference type="Proteomes" id="UP000316988">
    <property type="component" value="Unassembled WGS sequence"/>
</dbReference>
<organism evidence="4 5">
    <name type="scientific">Aeromicrobium piscarium</name>
    <dbReference type="NCBI Taxonomy" id="2590901"/>
    <lineage>
        <taxon>Bacteria</taxon>
        <taxon>Bacillati</taxon>
        <taxon>Actinomycetota</taxon>
        <taxon>Actinomycetes</taxon>
        <taxon>Propionibacteriales</taxon>
        <taxon>Nocardioidaceae</taxon>
        <taxon>Aeromicrobium</taxon>
    </lineage>
</organism>
<feature type="chain" id="PRO_5038831360" evidence="2">
    <location>
        <begin position="26"/>
        <end position="359"/>
    </location>
</feature>
<comment type="caution">
    <text evidence="4">The sequence shown here is derived from an EMBL/GenBank/DDBJ whole genome shotgun (WGS) entry which is preliminary data.</text>
</comment>
<keyword evidence="5" id="KW-1185">Reference proteome</keyword>
<dbReference type="InterPro" id="IPR001638">
    <property type="entry name" value="Solute-binding_3/MltF_N"/>
</dbReference>
<comment type="similarity">
    <text evidence="1">Belongs to the bacterial solute-binding protein SsuA/TauA family.</text>
</comment>
<reference evidence="4 5" key="1">
    <citation type="submission" date="2019-07" db="EMBL/GenBank/DDBJ databases">
        <authorList>
            <person name="Zhao L.H."/>
        </authorList>
    </citation>
    <scope>NUCLEOTIDE SEQUENCE [LARGE SCALE GENOMIC DNA]</scope>
    <source>
        <strain evidence="4 5">Co35</strain>
    </source>
</reference>
<dbReference type="Pfam" id="PF09084">
    <property type="entry name" value="NMT1"/>
    <property type="match status" value="1"/>
</dbReference>
<dbReference type="PANTHER" id="PTHR30024">
    <property type="entry name" value="ALIPHATIC SULFONATES-BINDING PROTEIN-RELATED"/>
    <property type="match status" value="1"/>
</dbReference>
<accession>A0A554RHX6</accession>
<dbReference type="PROSITE" id="PS51257">
    <property type="entry name" value="PROKAR_LIPOPROTEIN"/>
    <property type="match status" value="1"/>
</dbReference>
<feature type="domain" description="Solute-binding protein family 3/N-terminal" evidence="3">
    <location>
        <begin position="37"/>
        <end position="262"/>
    </location>
</feature>
<dbReference type="AlphaFoldDB" id="A0A554RHX6"/>
<gene>
    <name evidence="4" type="ORF">FNM00_17805</name>
</gene>
<proteinExistence type="inferred from homology"/>
<evidence type="ECO:0000313" key="4">
    <source>
        <dbReference type="EMBL" id="TSD53773.1"/>
    </source>
</evidence>
<dbReference type="InterPro" id="IPR015168">
    <property type="entry name" value="SsuA/THI5"/>
</dbReference>
<keyword evidence="2" id="KW-0732">Signal</keyword>
<evidence type="ECO:0000259" key="3">
    <source>
        <dbReference type="SMART" id="SM00062"/>
    </source>
</evidence>
<feature type="signal peptide" evidence="2">
    <location>
        <begin position="1"/>
        <end position="25"/>
    </location>
</feature>
<protein>
    <submittedName>
        <fullName evidence="4">ABC transporter substrate-binding protein</fullName>
    </submittedName>
</protein>
<dbReference type="RefSeq" id="WP_143914885.1">
    <property type="nucleotide sequence ID" value="NZ_VLNT01000028.1"/>
</dbReference>
<dbReference type="SUPFAM" id="SSF53850">
    <property type="entry name" value="Periplasmic binding protein-like II"/>
    <property type="match status" value="1"/>
</dbReference>
<dbReference type="PANTHER" id="PTHR30024:SF42">
    <property type="entry name" value="ALIPHATIC SULFONATES-BINDING PROTEIN-RELATED"/>
    <property type="match status" value="1"/>
</dbReference>
<name>A0A554RHX6_9ACTN</name>
<dbReference type="Gene3D" id="3.40.190.10">
    <property type="entry name" value="Periplasmic binding protein-like II"/>
    <property type="match status" value="2"/>
</dbReference>
<dbReference type="SMART" id="SM00062">
    <property type="entry name" value="PBPb"/>
    <property type="match status" value="1"/>
</dbReference>
<evidence type="ECO:0000256" key="2">
    <source>
        <dbReference type="SAM" id="SignalP"/>
    </source>
</evidence>